<dbReference type="AlphaFoldDB" id="A0A450TAK8"/>
<proteinExistence type="predicted"/>
<name>A0A450TAK8_9GAMM</name>
<dbReference type="EMBL" id="CAADEY010000111">
    <property type="protein sequence ID" value="VFJ63761.1"/>
    <property type="molecule type" value="Genomic_DNA"/>
</dbReference>
<sequence>MDIRFKTKKLEKDLGSAKGRTKLGAKRAKLLVRRLDLLINAQTLADLWPPYSGPSRCHELSREKDNRRKRLSVDLDHPYRLIFAPNHDPLPMRDEGGLDWRLVTAIMILGVENTHE</sequence>
<protein>
    <submittedName>
        <fullName evidence="1">Proteic killer suppression protein</fullName>
    </submittedName>
</protein>
<organism evidence="1">
    <name type="scientific">Candidatus Kentrum sp. DK</name>
    <dbReference type="NCBI Taxonomy" id="2126562"/>
    <lineage>
        <taxon>Bacteria</taxon>
        <taxon>Pseudomonadati</taxon>
        <taxon>Pseudomonadota</taxon>
        <taxon>Gammaproteobacteria</taxon>
        <taxon>Candidatus Kentrum</taxon>
    </lineage>
</organism>
<dbReference type="InterPro" id="IPR035093">
    <property type="entry name" value="RelE/ParE_toxin_dom_sf"/>
</dbReference>
<evidence type="ECO:0000313" key="1">
    <source>
        <dbReference type="EMBL" id="VFJ63761.1"/>
    </source>
</evidence>
<accession>A0A450TAK8</accession>
<gene>
    <name evidence="1" type="ORF">BECKDK2373C_GA0170839_111112</name>
</gene>
<dbReference type="Gene3D" id="3.30.2310.20">
    <property type="entry name" value="RelE-like"/>
    <property type="match status" value="1"/>
</dbReference>
<reference evidence="1" key="1">
    <citation type="submission" date="2019-02" db="EMBL/GenBank/DDBJ databases">
        <authorList>
            <person name="Gruber-Vodicka R. H."/>
            <person name="Seah K. B. B."/>
        </authorList>
    </citation>
    <scope>NUCLEOTIDE SEQUENCE</scope>
    <source>
        <strain evidence="1">BECK_DK161</strain>
    </source>
</reference>